<keyword evidence="2" id="KW-1185">Reference proteome</keyword>
<evidence type="ECO:0000313" key="2">
    <source>
        <dbReference type="Proteomes" id="UP000008281"/>
    </source>
</evidence>
<protein>
    <submittedName>
        <fullName evidence="1">Uncharacterized protein</fullName>
    </submittedName>
</protein>
<gene>
    <name evidence="1" type="ORF">CRE_08557</name>
</gene>
<accession>E3NEM5</accession>
<evidence type="ECO:0000313" key="1">
    <source>
        <dbReference type="EMBL" id="EFO94689.1"/>
    </source>
</evidence>
<reference evidence="1" key="1">
    <citation type="submission" date="2007-07" db="EMBL/GenBank/DDBJ databases">
        <title>PCAP assembly of the Caenorhabditis remanei genome.</title>
        <authorList>
            <consortium name="The Caenorhabditis remanei Sequencing Consortium"/>
            <person name="Wilson R.K."/>
        </authorList>
    </citation>
    <scope>NUCLEOTIDE SEQUENCE [LARGE SCALE GENOMIC DNA]</scope>
    <source>
        <strain evidence="1">PB4641</strain>
    </source>
</reference>
<proteinExistence type="predicted"/>
<sequence>MLYRPQSHDAHS</sequence>
<dbReference type="Proteomes" id="UP000008281">
    <property type="component" value="Unassembled WGS sequence"/>
</dbReference>
<organism evidence="2">
    <name type="scientific">Caenorhabditis remanei</name>
    <name type="common">Caenorhabditis vulgaris</name>
    <dbReference type="NCBI Taxonomy" id="31234"/>
    <lineage>
        <taxon>Eukaryota</taxon>
        <taxon>Metazoa</taxon>
        <taxon>Ecdysozoa</taxon>
        <taxon>Nematoda</taxon>
        <taxon>Chromadorea</taxon>
        <taxon>Rhabditida</taxon>
        <taxon>Rhabditina</taxon>
        <taxon>Rhabditomorpha</taxon>
        <taxon>Rhabditoidea</taxon>
        <taxon>Rhabditidae</taxon>
        <taxon>Peloderinae</taxon>
        <taxon>Caenorhabditis</taxon>
    </lineage>
</organism>
<name>E3NEM5_CAERE</name>
<dbReference type="EMBL" id="DS268623">
    <property type="protein sequence ID" value="EFO94689.1"/>
    <property type="molecule type" value="Genomic_DNA"/>
</dbReference>
<dbReference type="InParanoid" id="E3NEM5"/>